<keyword evidence="4" id="KW-1185">Reference proteome</keyword>
<feature type="transmembrane region" description="Helical" evidence="1">
    <location>
        <begin position="179"/>
        <end position="201"/>
    </location>
</feature>
<dbReference type="Pfam" id="PF01757">
    <property type="entry name" value="Acyl_transf_3"/>
    <property type="match status" value="1"/>
</dbReference>
<evidence type="ECO:0000313" key="4">
    <source>
        <dbReference type="Proteomes" id="UP000014463"/>
    </source>
</evidence>
<evidence type="ECO:0000313" key="3">
    <source>
        <dbReference type="EMBL" id="EPC04098.1"/>
    </source>
</evidence>
<evidence type="ECO:0000256" key="1">
    <source>
        <dbReference type="SAM" id="Phobius"/>
    </source>
</evidence>
<comment type="caution">
    <text evidence="3">The sequence shown here is derived from an EMBL/GenBank/DDBJ whole genome shotgun (WGS) entry which is preliminary data.</text>
</comment>
<feature type="transmembrane region" description="Helical" evidence="1">
    <location>
        <begin position="20"/>
        <end position="39"/>
    </location>
</feature>
<dbReference type="GO" id="GO:0016747">
    <property type="term" value="F:acyltransferase activity, transferring groups other than amino-acyl groups"/>
    <property type="evidence" value="ECO:0007669"/>
    <property type="project" value="InterPro"/>
</dbReference>
<proteinExistence type="predicted"/>
<dbReference type="STRING" id="1121939.L861_01965"/>
<protein>
    <recommendedName>
        <fullName evidence="2">Acyltransferase 3 domain-containing protein</fullName>
    </recommendedName>
</protein>
<feature type="transmembrane region" description="Helical" evidence="1">
    <location>
        <begin position="147"/>
        <end position="167"/>
    </location>
</feature>
<feature type="transmembrane region" description="Helical" evidence="1">
    <location>
        <begin position="51"/>
        <end position="71"/>
    </location>
</feature>
<feature type="domain" description="Acyltransferase 3" evidence="2">
    <location>
        <begin position="1"/>
        <end position="199"/>
    </location>
</feature>
<accession>S2KU53</accession>
<dbReference type="PATRIC" id="fig|1121939.11.peg.367"/>
<dbReference type="AlphaFoldDB" id="S2KU53"/>
<dbReference type="InterPro" id="IPR002656">
    <property type="entry name" value="Acyl_transf_3_dom"/>
</dbReference>
<keyword evidence="1" id="KW-1133">Transmembrane helix</keyword>
<gene>
    <name evidence="3" type="ORF">L861_01965</name>
</gene>
<keyword evidence="1" id="KW-0472">Membrane</keyword>
<keyword evidence="1" id="KW-0812">Transmembrane</keyword>
<sequence length="233" mass="26556">MTFYAIFPLMIMATVKPRVFLSVLAFSFLIYCYFAFFVLSNEFTLAEQWNIYINPLNQSFLFASGIAIGWFRDNSRNPSQVGVWVIGAVSLLFMMFYPASGNQINIVAGINRILFTVFCIGLCYSAINCNIEKDLVLTKILKFFGDISYSLYLLHSVVGVYFLQLVLPKIGQFSPMAKLYILFLVVLPSIIFISFLIYRFIEIPFMKMGKRLAVVRGDKTAGVYNLGKLRDGY</sequence>
<dbReference type="Proteomes" id="UP000014463">
    <property type="component" value="Unassembled WGS sequence"/>
</dbReference>
<dbReference type="InterPro" id="IPR050879">
    <property type="entry name" value="Acyltransferase_3"/>
</dbReference>
<dbReference type="eggNOG" id="COG1835">
    <property type="taxonomic scope" value="Bacteria"/>
</dbReference>
<feature type="transmembrane region" description="Helical" evidence="1">
    <location>
        <begin position="106"/>
        <end position="127"/>
    </location>
</feature>
<reference evidence="3 4" key="1">
    <citation type="journal article" date="2013" name="Genome Announc.">
        <title>Draft genome sequence of the moderately halophilic gammaproteobacterium Halomonas anticariensis FP35.</title>
        <authorList>
            <person name="Tahrioui A."/>
            <person name="Quesada E."/>
            <person name="Llamas I."/>
        </authorList>
    </citation>
    <scope>NUCLEOTIDE SEQUENCE [LARGE SCALE GENOMIC DNA]</scope>
    <source>
        <strain evidence="4">DSM 16096 / CECT 5854 / LMG 22089 / FP35</strain>
    </source>
</reference>
<evidence type="ECO:0000259" key="2">
    <source>
        <dbReference type="Pfam" id="PF01757"/>
    </source>
</evidence>
<dbReference type="EMBL" id="ASTJ01000011">
    <property type="protein sequence ID" value="EPC04098.1"/>
    <property type="molecule type" value="Genomic_DNA"/>
</dbReference>
<organism evidence="3 4">
    <name type="scientific">Litchfieldella anticariensis (strain DSM 16096 / CECT 5854 / CIP 108499 / LMG 22089 / FP35)</name>
    <name type="common">Halomonas anticariensis</name>
    <dbReference type="NCBI Taxonomy" id="1121939"/>
    <lineage>
        <taxon>Bacteria</taxon>
        <taxon>Pseudomonadati</taxon>
        <taxon>Pseudomonadota</taxon>
        <taxon>Gammaproteobacteria</taxon>
        <taxon>Oceanospirillales</taxon>
        <taxon>Halomonadaceae</taxon>
        <taxon>Litchfieldella</taxon>
    </lineage>
</organism>
<name>S2KU53_LITA3</name>
<feature type="transmembrane region" description="Helical" evidence="1">
    <location>
        <begin position="83"/>
        <end position="100"/>
    </location>
</feature>
<dbReference type="PANTHER" id="PTHR23028">
    <property type="entry name" value="ACETYLTRANSFERASE"/>
    <property type="match status" value="1"/>
</dbReference>